<sequence>MPACTEGVTECAIHRQCRCRPGAYNEEVTLGNKDRGRDGVSWPPAMPTQARHPHRGSNAGEGGTRHGAGPQGTCRGRGRAASYRLGREHAAVRWIKAPTCAEDPKESTIHWWCQCRPNTHNEEVTLGNKERGTKCDPRGLAEDVRGVLAPAWQRVRCSAPDGTLEGATEGAGHQRCWCRPDTHGEEVTLDNKD</sequence>
<evidence type="ECO:0000256" key="1">
    <source>
        <dbReference type="SAM" id="MobiDB-lite"/>
    </source>
</evidence>
<feature type="compositionally biased region" description="Gly residues" evidence="1">
    <location>
        <begin position="59"/>
        <end position="70"/>
    </location>
</feature>
<organism evidence="2 3">
    <name type="scientific">Pleurodeles waltl</name>
    <name type="common">Iberian ribbed newt</name>
    <dbReference type="NCBI Taxonomy" id="8319"/>
    <lineage>
        <taxon>Eukaryota</taxon>
        <taxon>Metazoa</taxon>
        <taxon>Chordata</taxon>
        <taxon>Craniata</taxon>
        <taxon>Vertebrata</taxon>
        <taxon>Euteleostomi</taxon>
        <taxon>Amphibia</taxon>
        <taxon>Batrachia</taxon>
        <taxon>Caudata</taxon>
        <taxon>Salamandroidea</taxon>
        <taxon>Salamandridae</taxon>
        <taxon>Pleurodelinae</taxon>
        <taxon>Pleurodeles</taxon>
    </lineage>
</organism>
<protein>
    <submittedName>
        <fullName evidence="2">Uncharacterized protein</fullName>
    </submittedName>
</protein>
<dbReference type="EMBL" id="JANPWB010000006">
    <property type="protein sequence ID" value="KAJ1181395.1"/>
    <property type="molecule type" value="Genomic_DNA"/>
</dbReference>
<feature type="region of interest" description="Disordered" evidence="1">
    <location>
        <begin position="30"/>
        <end position="79"/>
    </location>
</feature>
<proteinExistence type="predicted"/>
<dbReference type="AlphaFoldDB" id="A0AAV7TYV3"/>
<reference evidence="2" key="1">
    <citation type="journal article" date="2022" name="bioRxiv">
        <title>Sequencing and chromosome-scale assembly of the giantPleurodeles waltlgenome.</title>
        <authorList>
            <person name="Brown T."/>
            <person name="Elewa A."/>
            <person name="Iarovenko S."/>
            <person name="Subramanian E."/>
            <person name="Araus A.J."/>
            <person name="Petzold A."/>
            <person name="Susuki M."/>
            <person name="Suzuki K.-i.T."/>
            <person name="Hayashi T."/>
            <person name="Toyoda A."/>
            <person name="Oliveira C."/>
            <person name="Osipova E."/>
            <person name="Leigh N.D."/>
            <person name="Simon A."/>
            <person name="Yun M.H."/>
        </authorList>
    </citation>
    <scope>NUCLEOTIDE SEQUENCE</scope>
    <source>
        <strain evidence="2">20211129_DDA</strain>
        <tissue evidence="2">Liver</tissue>
    </source>
</reference>
<accession>A0AAV7TYV3</accession>
<comment type="caution">
    <text evidence="2">The sequence shown here is derived from an EMBL/GenBank/DDBJ whole genome shotgun (WGS) entry which is preliminary data.</text>
</comment>
<keyword evidence="3" id="KW-1185">Reference proteome</keyword>
<evidence type="ECO:0000313" key="2">
    <source>
        <dbReference type="EMBL" id="KAJ1181395.1"/>
    </source>
</evidence>
<name>A0AAV7TYV3_PLEWA</name>
<dbReference type="Proteomes" id="UP001066276">
    <property type="component" value="Chromosome 3_2"/>
</dbReference>
<gene>
    <name evidence="2" type="ORF">NDU88_006602</name>
</gene>
<evidence type="ECO:0000313" key="3">
    <source>
        <dbReference type="Proteomes" id="UP001066276"/>
    </source>
</evidence>